<comment type="caution">
    <text evidence="1">The sequence shown here is derived from an EMBL/GenBank/DDBJ whole genome shotgun (WGS) entry which is preliminary data.</text>
</comment>
<name>A0ACC2E209_DIPCM</name>
<proteinExistence type="predicted"/>
<organism evidence="1 2">
    <name type="scientific">Diphasiastrum complanatum</name>
    <name type="common">Issler's clubmoss</name>
    <name type="synonym">Lycopodium complanatum</name>
    <dbReference type="NCBI Taxonomy" id="34168"/>
    <lineage>
        <taxon>Eukaryota</taxon>
        <taxon>Viridiplantae</taxon>
        <taxon>Streptophyta</taxon>
        <taxon>Embryophyta</taxon>
        <taxon>Tracheophyta</taxon>
        <taxon>Lycopodiopsida</taxon>
        <taxon>Lycopodiales</taxon>
        <taxon>Lycopodiaceae</taxon>
        <taxon>Lycopodioideae</taxon>
        <taxon>Diphasiastrum</taxon>
    </lineage>
</organism>
<evidence type="ECO:0000313" key="2">
    <source>
        <dbReference type="Proteomes" id="UP001162992"/>
    </source>
</evidence>
<evidence type="ECO:0000313" key="1">
    <source>
        <dbReference type="EMBL" id="KAJ7560494.1"/>
    </source>
</evidence>
<accession>A0ACC2E209</accession>
<sequence>MDVPKTQIAEIQTQTVGASTVNVPFVLRCISKVCTVANGLARRKDFTINRRLADILEIKVPANSKPVKGVASKDVTIDSETGVWVRIFIPCDTKTAVSSSDNNLVKLPVVVYYHGGGFVILCPDFLPYDRFCRNLAREKPCVVISVHYRRAPEHRYPAAYDDSFGVLKWLQSEGQKTLPSNADLSCCVLMGDSAGGNIVHHIGCKAAAEDLKPVRISRHVLLQPFFGGEERTPSELRLVNVPIISVESADWYWKAYLPPEANRDHPACNVFGPHAADISEVPLPPSLVTVGSLDTLQDWQIRYVEGLKKAGKKVDMLFYAGAIHAFHIFDMQKVAKQVRLDICKFIDAQNCF</sequence>
<keyword evidence="2" id="KW-1185">Reference proteome</keyword>
<reference evidence="2" key="1">
    <citation type="journal article" date="2024" name="Proc. Natl. Acad. Sci. U.S.A.">
        <title>Extraordinary preservation of gene collinearity over three hundred million years revealed in homosporous lycophytes.</title>
        <authorList>
            <person name="Li C."/>
            <person name="Wickell D."/>
            <person name="Kuo L.Y."/>
            <person name="Chen X."/>
            <person name="Nie B."/>
            <person name="Liao X."/>
            <person name="Peng D."/>
            <person name="Ji J."/>
            <person name="Jenkins J."/>
            <person name="Williams M."/>
            <person name="Shu S."/>
            <person name="Plott C."/>
            <person name="Barry K."/>
            <person name="Rajasekar S."/>
            <person name="Grimwood J."/>
            <person name="Han X."/>
            <person name="Sun S."/>
            <person name="Hou Z."/>
            <person name="He W."/>
            <person name="Dai G."/>
            <person name="Sun C."/>
            <person name="Schmutz J."/>
            <person name="Leebens-Mack J.H."/>
            <person name="Li F.W."/>
            <person name="Wang L."/>
        </authorList>
    </citation>
    <scope>NUCLEOTIDE SEQUENCE [LARGE SCALE GENOMIC DNA]</scope>
    <source>
        <strain evidence="2">cv. PW_Plant_1</strain>
    </source>
</reference>
<protein>
    <submittedName>
        <fullName evidence="1">Uncharacterized protein</fullName>
    </submittedName>
</protein>
<dbReference type="EMBL" id="CM055095">
    <property type="protein sequence ID" value="KAJ7560494.1"/>
    <property type="molecule type" value="Genomic_DNA"/>
</dbReference>
<gene>
    <name evidence="1" type="ORF">O6H91_04G132200</name>
</gene>
<dbReference type="Proteomes" id="UP001162992">
    <property type="component" value="Chromosome 4"/>
</dbReference>